<dbReference type="EMBL" id="JAXOVC010000007">
    <property type="protein sequence ID" value="KAK4498841.1"/>
    <property type="molecule type" value="Genomic_DNA"/>
</dbReference>
<protein>
    <recommendedName>
        <fullName evidence="3">NmrA-like domain-containing protein</fullName>
    </recommendedName>
</protein>
<dbReference type="Gene3D" id="3.40.50.720">
    <property type="entry name" value="NAD(P)-binding Rossmann-like Domain"/>
    <property type="match status" value="1"/>
</dbReference>
<dbReference type="PANTHER" id="PTHR47706:SF7">
    <property type="entry name" value="CIPA-LIKE, PUTATIVE (AFU_ORTHOLOGUE AFUA_1G01630)-RELATED"/>
    <property type="match status" value="1"/>
</dbReference>
<comment type="caution">
    <text evidence="4">The sequence shown here is derived from an EMBL/GenBank/DDBJ whole genome shotgun (WGS) entry which is preliminary data.</text>
</comment>
<dbReference type="PANTHER" id="PTHR47706">
    <property type="entry name" value="NMRA-LIKE FAMILY PROTEIN"/>
    <property type="match status" value="1"/>
</dbReference>
<evidence type="ECO:0000313" key="5">
    <source>
        <dbReference type="Proteomes" id="UP001305779"/>
    </source>
</evidence>
<keyword evidence="5" id="KW-1185">Reference proteome</keyword>
<dbReference type="InterPro" id="IPR036291">
    <property type="entry name" value="NAD(P)-bd_dom_sf"/>
</dbReference>
<dbReference type="CDD" id="cd05259">
    <property type="entry name" value="PCBER_SDR_a"/>
    <property type="match status" value="1"/>
</dbReference>
<gene>
    <name evidence="4" type="ORF">PRZ48_009351</name>
</gene>
<dbReference type="InterPro" id="IPR051609">
    <property type="entry name" value="NmrA/Isoflavone_reductase-like"/>
</dbReference>
<dbReference type="InterPro" id="IPR008030">
    <property type="entry name" value="NmrA-like"/>
</dbReference>
<dbReference type="SUPFAM" id="SSF51735">
    <property type="entry name" value="NAD(P)-binding Rossmann-fold domains"/>
    <property type="match status" value="1"/>
</dbReference>
<keyword evidence="1" id="KW-0521">NADP</keyword>
<evidence type="ECO:0000256" key="1">
    <source>
        <dbReference type="ARBA" id="ARBA00022857"/>
    </source>
</evidence>
<proteinExistence type="predicted"/>
<organism evidence="4 5">
    <name type="scientific">Zasmidium cellare</name>
    <name type="common">Wine cellar mold</name>
    <name type="synonym">Racodium cellare</name>
    <dbReference type="NCBI Taxonomy" id="395010"/>
    <lineage>
        <taxon>Eukaryota</taxon>
        <taxon>Fungi</taxon>
        <taxon>Dikarya</taxon>
        <taxon>Ascomycota</taxon>
        <taxon>Pezizomycotina</taxon>
        <taxon>Dothideomycetes</taxon>
        <taxon>Dothideomycetidae</taxon>
        <taxon>Mycosphaerellales</taxon>
        <taxon>Mycosphaerellaceae</taxon>
        <taxon>Zasmidium</taxon>
    </lineage>
</organism>
<evidence type="ECO:0000313" key="4">
    <source>
        <dbReference type="EMBL" id="KAK4498841.1"/>
    </source>
</evidence>
<sequence length="318" mass="34799">MAQLFKKVAIFGAPGNIGSQLVTHLLKQDKHEVTAVTRPSSTAVFPSSVTVKKGSYTDTKFLETVLQGQDVVVLMLGFAALKYQDGIFEAAAKAGVKYVLPSDYGASAENEKIVGLVPLFKTKWEQYHKIESLGMKWVSVVTALWIDYSIEWGTFGFEVPERKATLYTDGVPFSTTTMARVGEGVAAFLELPKDVIEETFANSFLYLSSFTLSQAQIFEAVMRVTGTTETDWQIKHQKAQDLIDEGHAMVKSGQLAGHFKIIYGAHYQPGMGTNYSEKAATSLLGLPQEDLDKIVKAAVDSARPGGWDAAIALQLEKQ</sequence>
<keyword evidence="2" id="KW-0560">Oxidoreductase</keyword>
<accession>A0ABR0EBI0</accession>
<dbReference type="Pfam" id="PF05368">
    <property type="entry name" value="NmrA"/>
    <property type="match status" value="1"/>
</dbReference>
<dbReference type="Proteomes" id="UP001305779">
    <property type="component" value="Unassembled WGS sequence"/>
</dbReference>
<name>A0ABR0EBI0_ZASCE</name>
<reference evidence="4 5" key="1">
    <citation type="journal article" date="2023" name="G3 (Bethesda)">
        <title>A chromosome-level genome assembly of Zasmidium syzygii isolated from banana leaves.</title>
        <authorList>
            <person name="van Westerhoven A.C."/>
            <person name="Mehrabi R."/>
            <person name="Talebi R."/>
            <person name="Steentjes M.B.F."/>
            <person name="Corcolon B."/>
            <person name="Chong P.A."/>
            <person name="Kema G.H.J."/>
            <person name="Seidl M.F."/>
        </authorList>
    </citation>
    <scope>NUCLEOTIDE SEQUENCE [LARGE SCALE GENOMIC DNA]</scope>
    <source>
        <strain evidence="4 5">P124</strain>
    </source>
</reference>
<evidence type="ECO:0000259" key="3">
    <source>
        <dbReference type="Pfam" id="PF05368"/>
    </source>
</evidence>
<evidence type="ECO:0000256" key="2">
    <source>
        <dbReference type="ARBA" id="ARBA00023002"/>
    </source>
</evidence>
<dbReference type="InterPro" id="IPR045312">
    <property type="entry name" value="PCBER-like"/>
</dbReference>
<feature type="domain" description="NmrA-like" evidence="3">
    <location>
        <begin position="6"/>
        <end position="248"/>
    </location>
</feature>